<evidence type="ECO:0000313" key="3">
    <source>
        <dbReference type="Proteomes" id="UP000184330"/>
    </source>
</evidence>
<dbReference type="InterPro" id="IPR038883">
    <property type="entry name" value="AN11006-like"/>
</dbReference>
<dbReference type="AlphaFoldDB" id="A0A1L7WUI2"/>
<evidence type="ECO:0000256" key="1">
    <source>
        <dbReference type="SAM" id="MobiDB-lite"/>
    </source>
</evidence>
<reference evidence="2 3" key="1">
    <citation type="submission" date="2016-03" db="EMBL/GenBank/DDBJ databases">
        <authorList>
            <person name="Ploux O."/>
        </authorList>
    </citation>
    <scope>NUCLEOTIDE SEQUENCE [LARGE SCALE GENOMIC DNA]</scope>
    <source>
        <strain evidence="2 3">UAMH 11012</strain>
    </source>
</reference>
<keyword evidence="3" id="KW-1185">Reference proteome</keyword>
<sequence length="597" mass="68412">MNNPPPQSAPYSDAPDDSRSISEAGSTCSWGSEASSEDSDEGEIDSLADEGCADKAYWEEDTAADAWLARFPGGTSVLYPQLFVVKPRGGKVLTQSRYPSNVSLLHLPSEIRNRIYRHYFDRDEEVKRPEERYAPFLDRDGIDMQRICLSSEVVELKFWLSTALLQTSRQLRFEAMFIFFSNRVITVEWLPVLPRFVEFLGKEGCAMVCYLDIWDTLDLQGDDNAGYRDIITSLMHFSGLQHLRIVVSWGGIRHPGLWSDRTYSWFDQNEWKPDGTLTKQAVPKMRSEDIESHWPEYEILKNLNAQKLTFAVNPPWADEYLEFDRSHGAYPGISKSMQSRAARTQSAPSSANLVTSSISPQVLEAFEAIETQPRSSALTPNTEFDDEDPDSPTWQETDTLANKSIPLYNFLRELFHNNLPLWPVRGEMSVDRFVAFPTARKSTGSIMQDCAFCYLSERHCGHHAVPDQPPFEPTGLEGDDEKEDVKTLQRRFEDLSYVDMREVCRDVVQWMKDIDNFVHARLPYVTEFLNIAAIFDYLGWPETPNSERLARLDAAVEAGWTGKRVDKDEVPPWDMLYREVHSLYSYHYSFRGEARSS</sequence>
<name>A0A1L7WUI2_9HELO</name>
<feature type="region of interest" description="Disordered" evidence="1">
    <location>
        <begin position="1"/>
        <end position="45"/>
    </location>
</feature>
<protein>
    <submittedName>
        <fullName evidence="2">Uncharacterized protein</fullName>
    </submittedName>
</protein>
<accession>A0A1L7WUI2</accession>
<dbReference type="OrthoDB" id="5383268at2759"/>
<feature type="region of interest" description="Disordered" evidence="1">
    <location>
        <begin position="335"/>
        <end position="354"/>
    </location>
</feature>
<dbReference type="PANTHER" id="PTHR42085">
    <property type="entry name" value="F-BOX DOMAIN-CONTAINING PROTEIN"/>
    <property type="match status" value="1"/>
</dbReference>
<dbReference type="EMBL" id="FJOG01000008">
    <property type="protein sequence ID" value="CZR56437.1"/>
    <property type="molecule type" value="Genomic_DNA"/>
</dbReference>
<proteinExistence type="predicted"/>
<evidence type="ECO:0000313" key="2">
    <source>
        <dbReference type="EMBL" id="CZR56437.1"/>
    </source>
</evidence>
<dbReference type="Proteomes" id="UP000184330">
    <property type="component" value="Unassembled WGS sequence"/>
</dbReference>
<dbReference type="PANTHER" id="PTHR42085:SF2">
    <property type="entry name" value="F-BOX DOMAIN-CONTAINING PROTEIN"/>
    <property type="match status" value="1"/>
</dbReference>
<feature type="compositionally biased region" description="Polar residues" evidence="1">
    <location>
        <begin position="372"/>
        <end position="382"/>
    </location>
</feature>
<feature type="compositionally biased region" description="Acidic residues" evidence="1">
    <location>
        <begin position="35"/>
        <end position="45"/>
    </location>
</feature>
<organism evidence="2 3">
    <name type="scientific">Phialocephala subalpina</name>
    <dbReference type="NCBI Taxonomy" id="576137"/>
    <lineage>
        <taxon>Eukaryota</taxon>
        <taxon>Fungi</taxon>
        <taxon>Dikarya</taxon>
        <taxon>Ascomycota</taxon>
        <taxon>Pezizomycotina</taxon>
        <taxon>Leotiomycetes</taxon>
        <taxon>Helotiales</taxon>
        <taxon>Mollisiaceae</taxon>
        <taxon>Phialocephala</taxon>
        <taxon>Phialocephala fortinii species complex</taxon>
    </lineage>
</organism>
<gene>
    <name evidence="2" type="ORF">PAC_06325</name>
</gene>
<feature type="region of interest" description="Disordered" evidence="1">
    <location>
        <begin position="371"/>
        <end position="397"/>
    </location>
</feature>